<organism evidence="18 19">
    <name type="scientific">Ceratodon purpureus</name>
    <name type="common">Fire moss</name>
    <name type="synonym">Dicranum purpureum</name>
    <dbReference type="NCBI Taxonomy" id="3225"/>
    <lineage>
        <taxon>Eukaryota</taxon>
        <taxon>Viridiplantae</taxon>
        <taxon>Streptophyta</taxon>
        <taxon>Embryophyta</taxon>
        <taxon>Bryophyta</taxon>
        <taxon>Bryophytina</taxon>
        <taxon>Bryopsida</taxon>
        <taxon>Dicranidae</taxon>
        <taxon>Pseudoditrichales</taxon>
        <taxon>Ditrichaceae</taxon>
        <taxon>Ceratodon</taxon>
    </lineage>
</organism>
<dbReference type="GO" id="GO:0034975">
    <property type="term" value="P:protein folding in endoplasmic reticulum"/>
    <property type="evidence" value="ECO:0007669"/>
    <property type="project" value="InterPro"/>
</dbReference>
<evidence type="ECO:0000256" key="9">
    <source>
        <dbReference type="ARBA" id="ARBA00022827"/>
    </source>
</evidence>
<dbReference type="InterPro" id="IPR007266">
    <property type="entry name" value="Ero1"/>
</dbReference>
<dbReference type="InterPro" id="IPR037192">
    <property type="entry name" value="ERO1-like_sf"/>
</dbReference>
<keyword evidence="10" id="KW-0249">Electron transport</keyword>
<keyword evidence="8" id="KW-0256">Endoplasmic reticulum</keyword>
<keyword evidence="17" id="KW-1133">Transmembrane helix</keyword>
<dbReference type="GO" id="GO:0016972">
    <property type="term" value="F:thiol oxidase activity"/>
    <property type="evidence" value="ECO:0007669"/>
    <property type="project" value="InterPro"/>
</dbReference>
<evidence type="ECO:0000256" key="12">
    <source>
        <dbReference type="ARBA" id="ARBA00023136"/>
    </source>
</evidence>
<dbReference type="GO" id="GO:0015035">
    <property type="term" value="F:protein-disulfide reductase activity"/>
    <property type="evidence" value="ECO:0007669"/>
    <property type="project" value="InterPro"/>
</dbReference>
<sequence length="509" mass="57290">MWWSLGLGAMRTDGGEAVRKGTMAEEERVGSVVEVRVKGKGRRGWRLAMVFGLLVVAMAVFLGSFSGSVVEVSRTGSHLPGHSTSSCGCQRTQGFEGMVEDCCCDYGTVDLLNKEVLHPVLQELVKTPFFRYYKVKLWCDCPFWPDDGMCQLRDCSVCECPESEFPAMFRSSDDASCQEGRPEGAVDRTVDAMAFQGWTDTDNPWTIDDETESGDLTYVNLLLNPEKYTGYKGESARRIWEAIYAQNCFENGEKDSCTERRVFYRLISGLHTSISTHIAAEYLMDEATNLWGRNTSLMHDRVLQHPERVQNLYFTYLFVLRAVIKAQSYLAEAEYSTGNEVEDRLTHKLVTALVGSERLRTACPIPFDEAKLWRGPDADELKNQLQRHFRNITALMDCVGCEKCRLWGKLQISGLGTALKILFSVDGENGLDLQRNEVIALLNLLSRLSESLELIHEMADLVRSQNSFSTAIDGASTLPNESKSSSRWFLQEDDKPPKSLPSLFHNFGF</sequence>
<keyword evidence="14" id="KW-0325">Glycoprotein</keyword>
<evidence type="ECO:0000256" key="7">
    <source>
        <dbReference type="ARBA" id="ARBA00022729"/>
    </source>
</evidence>
<evidence type="ECO:0000256" key="14">
    <source>
        <dbReference type="ARBA" id="ARBA00023180"/>
    </source>
</evidence>
<proteinExistence type="inferred from homology"/>
<keyword evidence="7" id="KW-0732">Signal</keyword>
<evidence type="ECO:0000256" key="5">
    <source>
        <dbReference type="ARBA" id="ARBA00022448"/>
    </source>
</evidence>
<comment type="cofactor">
    <cofactor evidence="1">
        <name>FAD</name>
        <dbReference type="ChEBI" id="CHEBI:57692"/>
    </cofactor>
</comment>
<feature type="compositionally biased region" description="Polar residues" evidence="16">
    <location>
        <begin position="477"/>
        <end position="488"/>
    </location>
</feature>
<dbReference type="Pfam" id="PF04137">
    <property type="entry name" value="ERO1"/>
    <property type="match status" value="1"/>
</dbReference>
<feature type="region of interest" description="Disordered" evidence="16">
    <location>
        <begin position="475"/>
        <end position="494"/>
    </location>
</feature>
<evidence type="ECO:0000256" key="11">
    <source>
        <dbReference type="ARBA" id="ARBA00023002"/>
    </source>
</evidence>
<keyword evidence="12 17" id="KW-0472">Membrane</keyword>
<comment type="subunit">
    <text evidence="4">May function both as a monomer and a homodimer.</text>
</comment>
<dbReference type="SUPFAM" id="SSF110019">
    <property type="entry name" value="ERO1-like"/>
    <property type="match status" value="1"/>
</dbReference>
<evidence type="ECO:0000256" key="2">
    <source>
        <dbReference type="ARBA" id="ARBA00004367"/>
    </source>
</evidence>
<keyword evidence="17" id="KW-0812">Transmembrane</keyword>
<protein>
    <submittedName>
        <fullName evidence="18">Uncharacterized protein</fullName>
    </submittedName>
</protein>
<dbReference type="GO" id="GO:0005789">
    <property type="term" value="C:endoplasmic reticulum membrane"/>
    <property type="evidence" value="ECO:0007669"/>
    <property type="project" value="UniProtKB-SubCell"/>
</dbReference>
<evidence type="ECO:0000256" key="3">
    <source>
        <dbReference type="ARBA" id="ARBA00008277"/>
    </source>
</evidence>
<keyword evidence="19" id="KW-1185">Reference proteome</keyword>
<keyword evidence="5" id="KW-0813">Transport</keyword>
<keyword evidence="6" id="KW-0285">Flavoprotein</keyword>
<keyword evidence="11" id="KW-0560">Oxidoreductase</keyword>
<evidence type="ECO:0000256" key="6">
    <source>
        <dbReference type="ARBA" id="ARBA00022630"/>
    </source>
</evidence>
<evidence type="ECO:0000313" key="19">
    <source>
        <dbReference type="Proteomes" id="UP000822688"/>
    </source>
</evidence>
<feature type="transmembrane region" description="Helical" evidence="17">
    <location>
        <begin position="45"/>
        <end position="65"/>
    </location>
</feature>
<evidence type="ECO:0000256" key="15">
    <source>
        <dbReference type="ARBA" id="ARBA00023284"/>
    </source>
</evidence>
<dbReference type="Proteomes" id="UP000822688">
    <property type="component" value="Chromosome 5"/>
</dbReference>
<accession>A0A8T0I006</accession>
<dbReference type="EMBL" id="CM026425">
    <property type="protein sequence ID" value="KAG0576259.1"/>
    <property type="molecule type" value="Genomic_DNA"/>
</dbReference>
<dbReference type="AlphaFoldDB" id="A0A8T0I006"/>
<evidence type="ECO:0000256" key="10">
    <source>
        <dbReference type="ARBA" id="ARBA00022982"/>
    </source>
</evidence>
<name>A0A8T0I006_CERPU</name>
<dbReference type="PANTHER" id="PTHR12613">
    <property type="entry name" value="ERO1-RELATED"/>
    <property type="match status" value="1"/>
</dbReference>
<gene>
    <name evidence="18" type="ORF">KC19_5G067400</name>
</gene>
<keyword evidence="9" id="KW-0274">FAD</keyword>
<evidence type="ECO:0000256" key="16">
    <source>
        <dbReference type="SAM" id="MobiDB-lite"/>
    </source>
</evidence>
<comment type="caution">
    <text evidence="18">The sequence shown here is derived from an EMBL/GenBank/DDBJ whole genome shotgun (WGS) entry which is preliminary data.</text>
</comment>
<dbReference type="GO" id="GO:0071949">
    <property type="term" value="F:FAD binding"/>
    <property type="evidence" value="ECO:0007669"/>
    <property type="project" value="InterPro"/>
</dbReference>
<comment type="similarity">
    <text evidence="3">Belongs to the EROs family.</text>
</comment>
<evidence type="ECO:0000256" key="17">
    <source>
        <dbReference type="SAM" id="Phobius"/>
    </source>
</evidence>
<evidence type="ECO:0000256" key="8">
    <source>
        <dbReference type="ARBA" id="ARBA00022824"/>
    </source>
</evidence>
<dbReference type="PANTHER" id="PTHR12613:SF0">
    <property type="entry name" value="ERO1-LIKE PROTEIN"/>
    <property type="match status" value="1"/>
</dbReference>
<comment type="subcellular location">
    <subcellularLocation>
        <location evidence="2">Endoplasmic reticulum membrane</location>
        <topology evidence="2">Peripheral membrane protein</topology>
        <orientation evidence="2">Lumenal side</orientation>
    </subcellularLocation>
</comment>
<keyword evidence="13" id="KW-1015">Disulfide bond</keyword>
<evidence type="ECO:0000256" key="1">
    <source>
        <dbReference type="ARBA" id="ARBA00001974"/>
    </source>
</evidence>
<evidence type="ECO:0000256" key="4">
    <source>
        <dbReference type="ARBA" id="ARBA00011802"/>
    </source>
</evidence>
<evidence type="ECO:0000313" key="18">
    <source>
        <dbReference type="EMBL" id="KAG0576259.1"/>
    </source>
</evidence>
<reference evidence="18" key="1">
    <citation type="submission" date="2020-06" db="EMBL/GenBank/DDBJ databases">
        <title>WGS assembly of Ceratodon purpureus strain R40.</title>
        <authorList>
            <person name="Carey S.B."/>
            <person name="Jenkins J."/>
            <person name="Shu S."/>
            <person name="Lovell J.T."/>
            <person name="Sreedasyam A."/>
            <person name="Maumus F."/>
            <person name="Tiley G.P."/>
            <person name="Fernandez-Pozo N."/>
            <person name="Barry K."/>
            <person name="Chen C."/>
            <person name="Wang M."/>
            <person name="Lipzen A."/>
            <person name="Daum C."/>
            <person name="Saski C.A."/>
            <person name="Payton A.C."/>
            <person name="Mcbreen J.C."/>
            <person name="Conrad R.E."/>
            <person name="Kollar L.M."/>
            <person name="Olsson S."/>
            <person name="Huttunen S."/>
            <person name="Landis J.B."/>
            <person name="Wickett N.J."/>
            <person name="Johnson M.G."/>
            <person name="Rensing S.A."/>
            <person name="Grimwood J."/>
            <person name="Schmutz J."/>
            <person name="Mcdaniel S.F."/>
        </authorList>
    </citation>
    <scope>NUCLEOTIDE SEQUENCE</scope>
    <source>
        <strain evidence="18">R40</strain>
    </source>
</reference>
<keyword evidence="15" id="KW-0676">Redox-active center</keyword>
<evidence type="ECO:0000256" key="13">
    <source>
        <dbReference type="ARBA" id="ARBA00023157"/>
    </source>
</evidence>